<dbReference type="InterPro" id="IPR018166">
    <property type="entry name" value="S-AdoMet_deCO2ase_CS"/>
</dbReference>
<dbReference type="EMBL" id="BMDY01000027">
    <property type="protein sequence ID" value="GGB18467.1"/>
    <property type="molecule type" value="Genomic_DNA"/>
</dbReference>
<dbReference type="Proteomes" id="UP000651977">
    <property type="component" value="Unassembled WGS sequence"/>
</dbReference>
<dbReference type="InterPro" id="IPR016067">
    <property type="entry name" value="S-AdoMet_deCO2ase_core"/>
</dbReference>
<evidence type="ECO:0000313" key="1">
    <source>
        <dbReference type="EMBL" id="GGB18467.1"/>
    </source>
</evidence>
<dbReference type="RefSeq" id="WP_229711259.1">
    <property type="nucleotide sequence ID" value="NZ_BMDY01000027.1"/>
</dbReference>
<dbReference type="PROSITE" id="PS01336">
    <property type="entry name" value="ADOMETDC"/>
    <property type="match status" value="1"/>
</dbReference>
<dbReference type="InterPro" id="IPR048283">
    <property type="entry name" value="AdoMetDC-like"/>
</dbReference>
<protein>
    <submittedName>
        <fullName evidence="1">S-adenosylmethionine decarboxylase SpeD</fullName>
    </submittedName>
</protein>
<dbReference type="SUPFAM" id="SSF56276">
    <property type="entry name" value="S-adenosylmethionine decarboxylase"/>
    <property type="match status" value="1"/>
</dbReference>
<sequence>MTHLFFEGSEKKLELSLVPGSPSLRSLGYEFWSQAVHIAKAEILSQISNEHCDAYLLSESSLFVWDQRCLMLTCGNTTLVDAAIWLAQQLGSENIAFLSYQRKNEYQLQLQPSCPKTDLSRLREAMPMKAYQLGYLDSHHHFVCHLDKAFTPPPRDITCELLMYHVQGPNADYLRSEGQSIEQVRQLLKLDLLFPGFTIDDYLFEPYGYSMNALRGEHYATIHVTPEQHSSYVSLETNLNLGSTHAYIVKQLLSILQPSSWDTLGFNCQPFSPLGAEQIEVSKGNVDLSCGYQVDFRHYQHLQRRVQPVIQL</sequence>
<comment type="caution">
    <text evidence="1">The sequence shown here is derived from an EMBL/GenBank/DDBJ whole genome shotgun (WGS) entry which is preliminary data.</text>
</comment>
<name>A0ABQ1I6M9_9ALTE</name>
<evidence type="ECO:0000313" key="2">
    <source>
        <dbReference type="Proteomes" id="UP000651977"/>
    </source>
</evidence>
<reference evidence="2" key="1">
    <citation type="journal article" date="2019" name="Int. J. Syst. Evol. Microbiol.">
        <title>The Global Catalogue of Microorganisms (GCM) 10K type strain sequencing project: providing services to taxonomists for standard genome sequencing and annotation.</title>
        <authorList>
            <consortium name="The Broad Institute Genomics Platform"/>
            <consortium name="The Broad Institute Genome Sequencing Center for Infectious Disease"/>
            <person name="Wu L."/>
            <person name="Ma J."/>
        </authorList>
    </citation>
    <scope>NUCLEOTIDE SEQUENCE [LARGE SCALE GENOMIC DNA]</scope>
    <source>
        <strain evidence="2">CGMCC 1.10131</strain>
    </source>
</reference>
<dbReference type="Gene3D" id="3.60.90.10">
    <property type="entry name" value="S-adenosylmethionine decarboxylase"/>
    <property type="match status" value="1"/>
</dbReference>
<dbReference type="PANTHER" id="PTHR11570:SF0">
    <property type="entry name" value="S-ADENOSYLMETHIONINE DECARBOXYLASE PROENZYME"/>
    <property type="match status" value="1"/>
</dbReference>
<organism evidence="1 2">
    <name type="scientific">Agarivorans gilvus</name>
    <dbReference type="NCBI Taxonomy" id="680279"/>
    <lineage>
        <taxon>Bacteria</taxon>
        <taxon>Pseudomonadati</taxon>
        <taxon>Pseudomonadota</taxon>
        <taxon>Gammaproteobacteria</taxon>
        <taxon>Alteromonadales</taxon>
        <taxon>Alteromonadaceae</taxon>
        <taxon>Agarivorans</taxon>
    </lineage>
</organism>
<dbReference type="Pfam" id="PF01536">
    <property type="entry name" value="SAM_decarbox"/>
    <property type="match status" value="1"/>
</dbReference>
<accession>A0ABQ1I6M9</accession>
<gene>
    <name evidence="1" type="primary">speD</name>
    <name evidence="1" type="ORF">GCM10007414_34810</name>
</gene>
<proteinExistence type="predicted"/>
<keyword evidence="2" id="KW-1185">Reference proteome</keyword>
<dbReference type="PANTHER" id="PTHR11570">
    <property type="entry name" value="S-ADENOSYLMETHIONINE DECARBOXYLASE"/>
    <property type="match status" value="1"/>
</dbReference>